<evidence type="ECO:0000313" key="2">
    <source>
        <dbReference type="EMBL" id="SIS90260.1"/>
    </source>
</evidence>
<dbReference type="RefSeq" id="WP_054340746.1">
    <property type="nucleotide sequence ID" value="NZ_FTOE01000007.1"/>
</dbReference>
<keyword evidence="1" id="KW-0812">Transmembrane</keyword>
<keyword evidence="1" id="KW-1133">Transmembrane helix</keyword>
<keyword evidence="3" id="KW-1185">Reference proteome</keyword>
<feature type="transmembrane region" description="Helical" evidence="1">
    <location>
        <begin position="29"/>
        <end position="50"/>
    </location>
</feature>
<name>A0A1N7MW05_9GAMM</name>
<organism evidence="2 3">
    <name type="scientific">Neptunomonas antarctica</name>
    <dbReference type="NCBI Taxonomy" id="619304"/>
    <lineage>
        <taxon>Bacteria</taxon>
        <taxon>Pseudomonadati</taxon>
        <taxon>Pseudomonadota</taxon>
        <taxon>Gammaproteobacteria</taxon>
        <taxon>Oceanospirillales</taxon>
        <taxon>Oceanospirillaceae</taxon>
        <taxon>Neptunomonas</taxon>
    </lineage>
</organism>
<evidence type="ECO:0000256" key="1">
    <source>
        <dbReference type="SAM" id="Phobius"/>
    </source>
</evidence>
<reference evidence="3" key="1">
    <citation type="submission" date="2017-01" db="EMBL/GenBank/DDBJ databases">
        <authorList>
            <person name="Varghese N."/>
            <person name="Submissions S."/>
        </authorList>
    </citation>
    <scope>NUCLEOTIDE SEQUENCE [LARGE SCALE GENOMIC DNA]</scope>
    <source>
        <strain evidence="3">DSM 22306</strain>
    </source>
</reference>
<proteinExistence type="predicted"/>
<evidence type="ECO:0000313" key="3">
    <source>
        <dbReference type="Proteomes" id="UP000185999"/>
    </source>
</evidence>
<feature type="transmembrane region" description="Helical" evidence="1">
    <location>
        <begin position="6"/>
        <end position="24"/>
    </location>
</feature>
<dbReference type="Proteomes" id="UP000185999">
    <property type="component" value="Unassembled WGS sequence"/>
</dbReference>
<accession>A0A1N7MW05</accession>
<dbReference type="AlphaFoldDB" id="A0A1N7MW05"/>
<feature type="transmembrane region" description="Helical" evidence="1">
    <location>
        <begin position="56"/>
        <end position="74"/>
    </location>
</feature>
<protein>
    <submittedName>
        <fullName evidence="2">Uncharacterized protein</fullName>
    </submittedName>
</protein>
<dbReference type="OrthoDB" id="6713087at2"/>
<dbReference type="EMBL" id="FTOE01000007">
    <property type="protein sequence ID" value="SIS90260.1"/>
    <property type="molecule type" value="Genomic_DNA"/>
</dbReference>
<sequence>MEVLVYIGVGVFILGGIGTLIAAFQTSILWGVGCFLLYPVALIFLIFYWPQAKNPFFLQLAGCAVIFIASTLGADL</sequence>
<keyword evidence="1" id="KW-0472">Membrane</keyword>
<gene>
    <name evidence="2" type="ORF">SAMN05421760_10762</name>
</gene>